<dbReference type="STRING" id="29170.A0A368FZJ9"/>
<gene>
    <name evidence="8" type="ORF">ANCCAN_17687</name>
</gene>
<dbReference type="CDD" id="cd00055">
    <property type="entry name" value="EGF_Lam"/>
    <property type="match status" value="1"/>
</dbReference>
<keyword evidence="5 6" id="KW-0424">Laminin EGF-like domain</keyword>
<dbReference type="Gene3D" id="2.10.25.10">
    <property type="entry name" value="Laminin"/>
    <property type="match status" value="1"/>
</dbReference>
<dbReference type="PANTHER" id="PTHR10574">
    <property type="entry name" value="NETRIN/LAMININ-RELATED"/>
    <property type="match status" value="1"/>
</dbReference>
<dbReference type="AlphaFoldDB" id="A0A368FZJ9"/>
<comment type="caution">
    <text evidence="8">The sequence shown here is derived from an EMBL/GenBank/DDBJ whole genome shotgun (WGS) entry which is preliminary data.</text>
</comment>
<keyword evidence="2" id="KW-0677">Repeat</keyword>
<dbReference type="PROSITE" id="PS50027">
    <property type="entry name" value="EGF_LAM_2"/>
    <property type="match status" value="1"/>
</dbReference>
<dbReference type="Proteomes" id="UP000252519">
    <property type="component" value="Unassembled WGS sequence"/>
</dbReference>
<proteinExistence type="predicted"/>
<keyword evidence="4" id="KW-0325">Glycoprotein</keyword>
<feature type="domain" description="Laminin EGF-like" evidence="7">
    <location>
        <begin position="23"/>
        <end position="77"/>
    </location>
</feature>
<evidence type="ECO:0000256" key="2">
    <source>
        <dbReference type="ARBA" id="ARBA00022737"/>
    </source>
</evidence>
<evidence type="ECO:0000256" key="3">
    <source>
        <dbReference type="ARBA" id="ARBA00023157"/>
    </source>
</evidence>
<dbReference type="GO" id="GO:0005604">
    <property type="term" value="C:basement membrane"/>
    <property type="evidence" value="ECO:0007669"/>
    <property type="project" value="UniProtKB-ARBA"/>
</dbReference>
<dbReference type="InterPro" id="IPR050440">
    <property type="entry name" value="Laminin/Netrin_ECM"/>
</dbReference>
<dbReference type="SUPFAM" id="SSF57196">
    <property type="entry name" value="EGF/Laminin"/>
    <property type="match status" value="1"/>
</dbReference>
<dbReference type="SMART" id="SM00180">
    <property type="entry name" value="EGF_Lam"/>
    <property type="match status" value="1"/>
</dbReference>
<evidence type="ECO:0000313" key="9">
    <source>
        <dbReference type="Proteomes" id="UP000252519"/>
    </source>
</evidence>
<name>A0A368FZJ9_ANCCA</name>
<dbReference type="FunFam" id="2.10.25.10:FF:000188">
    <property type="entry name" value="Laminin subunit gamma 2"/>
    <property type="match status" value="1"/>
</dbReference>
<dbReference type="EMBL" id="JOJR01000557">
    <property type="protein sequence ID" value="RCN36439.1"/>
    <property type="molecule type" value="Genomic_DNA"/>
</dbReference>
<accession>A0A368FZJ9</accession>
<dbReference type="OrthoDB" id="5985440at2759"/>
<dbReference type="GO" id="GO:0009888">
    <property type="term" value="P:tissue development"/>
    <property type="evidence" value="ECO:0007669"/>
    <property type="project" value="TreeGrafter"/>
</dbReference>
<protein>
    <submittedName>
        <fullName evidence="8">Laminin EGF-like protein</fullName>
    </submittedName>
</protein>
<sequence>MESFSGDPLTGGCTPIEHEETPCTCSNHSDTCDSDGKCQVIFYCQSCLHNTTGDSCERCAAGFYGDATQGTRDDCTRCPCPQVSLAEKQVYRPQIMNGTMVTVS</sequence>
<dbReference type="PANTHER" id="PTHR10574:SF444">
    <property type="entry name" value="BASEMENT MEMBRANE-SPECIFIC HEPARAN SULFATE PROTEOGLYCAN CORE PROTEIN"/>
    <property type="match status" value="1"/>
</dbReference>
<evidence type="ECO:0000313" key="8">
    <source>
        <dbReference type="EMBL" id="RCN36439.1"/>
    </source>
</evidence>
<evidence type="ECO:0000256" key="4">
    <source>
        <dbReference type="ARBA" id="ARBA00023180"/>
    </source>
</evidence>
<feature type="disulfide bond" evidence="6">
    <location>
        <begin position="47"/>
        <end position="56"/>
    </location>
</feature>
<keyword evidence="9" id="KW-1185">Reference proteome</keyword>
<evidence type="ECO:0000256" key="5">
    <source>
        <dbReference type="ARBA" id="ARBA00023292"/>
    </source>
</evidence>
<evidence type="ECO:0000256" key="6">
    <source>
        <dbReference type="PROSITE-ProRule" id="PRU00460"/>
    </source>
</evidence>
<reference evidence="8 9" key="1">
    <citation type="submission" date="2014-10" db="EMBL/GenBank/DDBJ databases">
        <title>Draft genome of the hookworm Ancylostoma caninum.</title>
        <authorList>
            <person name="Mitreva M."/>
        </authorList>
    </citation>
    <scope>NUCLEOTIDE SEQUENCE [LARGE SCALE GENOMIC DNA]</scope>
    <source>
        <strain evidence="8 9">Baltimore</strain>
    </source>
</reference>
<comment type="caution">
    <text evidence="6">Lacks conserved residue(s) required for the propagation of feature annotation.</text>
</comment>
<dbReference type="PROSITE" id="PS01248">
    <property type="entry name" value="EGF_LAM_1"/>
    <property type="match status" value="1"/>
</dbReference>
<evidence type="ECO:0000259" key="7">
    <source>
        <dbReference type="PROSITE" id="PS50027"/>
    </source>
</evidence>
<keyword evidence="1" id="KW-0732">Signal</keyword>
<dbReference type="InterPro" id="IPR002049">
    <property type="entry name" value="LE_dom"/>
</dbReference>
<dbReference type="Pfam" id="PF24973">
    <property type="entry name" value="EGF_LMN_ATRN"/>
    <property type="match status" value="1"/>
</dbReference>
<dbReference type="InterPro" id="IPR056863">
    <property type="entry name" value="LMN_ATRN_NET-like_EGF"/>
</dbReference>
<dbReference type="GO" id="GO:0009887">
    <property type="term" value="P:animal organ morphogenesis"/>
    <property type="evidence" value="ECO:0007669"/>
    <property type="project" value="TreeGrafter"/>
</dbReference>
<keyword evidence="3 6" id="KW-1015">Disulfide bond</keyword>
<evidence type="ECO:0000256" key="1">
    <source>
        <dbReference type="ARBA" id="ARBA00022729"/>
    </source>
</evidence>
<organism evidence="8 9">
    <name type="scientific">Ancylostoma caninum</name>
    <name type="common">Dog hookworm</name>
    <dbReference type="NCBI Taxonomy" id="29170"/>
    <lineage>
        <taxon>Eukaryota</taxon>
        <taxon>Metazoa</taxon>
        <taxon>Ecdysozoa</taxon>
        <taxon>Nematoda</taxon>
        <taxon>Chromadorea</taxon>
        <taxon>Rhabditida</taxon>
        <taxon>Rhabditina</taxon>
        <taxon>Rhabditomorpha</taxon>
        <taxon>Strongyloidea</taxon>
        <taxon>Ancylostomatidae</taxon>
        <taxon>Ancylostomatinae</taxon>
        <taxon>Ancylostoma</taxon>
    </lineage>
</organism>